<feature type="compositionally biased region" description="Polar residues" evidence="4">
    <location>
        <begin position="135"/>
        <end position="144"/>
    </location>
</feature>
<keyword evidence="7" id="KW-1185">Reference proteome</keyword>
<feature type="region of interest" description="Disordered" evidence="4">
    <location>
        <begin position="156"/>
        <end position="182"/>
    </location>
</feature>
<dbReference type="InterPro" id="IPR001452">
    <property type="entry name" value="SH3_domain"/>
</dbReference>
<feature type="domain" description="SH3" evidence="5">
    <location>
        <begin position="966"/>
        <end position="1027"/>
    </location>
</feature>
<evidence type="ECO:0000313" key="6">
    <source>
        <dbReference type="EMBL" id="KAK7150585.1"/>
    </source>
</evidence>
<dbReference type="InterPro" id="IPR029294">
    <property type="entry name" value="hSH3"/>
</dbReference>
<dbReference type="FunFam" id="2.30.30.40:FF:000307">
    <property type="entry name" value="Predicted protein"/>
    <property type="match status" value="1"/>
</dbReference>
<feature type="region of interest" description="Disordered" evidence="4">
    <location>
        <begin position="708"/>
        <end position="797"/>
    </location>
</feature>
<evidence type="ECO:0000259" key="5">
    <source>
        <dbReference type="PROSITE" id="PS50002"/>
    </source>
</evidence>
<evidence type="ECO:0000313" key="7">
    <source>
        <dbReference type="Proteomes" id="UP001364617"/>
    </source>
</evidence>
<name>A0AAN9H4E7_9TELE</name>
<protein>
    <recommendedName>
        <fullName evidence="5">SH3 domain-containing protein</fullName>
    </recommendedName>
</protein>
<feature type="compositionally biased region" description="Low complexity" evidence="4">
    <location>
        <begin position="313"/>
        <end position="329"/>
    </location>
</feature>
<dbReference type="Gene3D" id="2.30.30.40">
    <property type="entry name" value="SH3 Domains"/>
    <property type="match status" value="1"/>
</dbReference>
<dbReference type="Proteomes" id="UP001364617">
    <property type="component" value="Unassembled WGS sequence"/>
</dbReference>
<feature type="region of interest" description="Disordered" evidence="4">
    <location>
        <begin position="354"/>
        <end position="464"/>
    </location>
</feature>
<dbReference type="PANTHER" id="PTHR16830">
    <property type="entry name" value="SH2 CONTAINING ADAPTOR PRAM-1 RELATED"/>
    <property type="match status" value="1"/>
</dbReference>
<feature type="compositionally biased region" description="Low complexity" evidence="4">
    <location>
        <begin position="786"/>
        <end position="795"/>
    </location>
</feature>
<evidence type="ECO:0000256" key="3">
    <source>
        <dbReference type="PROSITE-ProRule" id="PRU00192"/>
    </source>
</evidence>
<sequence>MMEQDESIDFKTAKARFQSENGLKIQIKPAVPEKPKIISPLPKASNHLISSINAAVQKGSFHAPRVVFKDDKNLSRQLSPPWGLKKTRENQPINNAEQLDNNQKKEVNSVKQNLKDRNLPLVLPVAPKNAETPESESSPLTPVSISPFKPSTPKKFAFTPQKTSKNECEKTGPVKGVHINKKSLKDRNLPLVLPVAPKKSVTPEPESSPLTAESIASDTPNHFVFTTQKTSKDENEKGDTAKEVDIVKKSLKDRNLPLVLPVATIKADTPEPESSPYTPVCISPVKASTPKNFVFTTQKTSKDENEKTDTVDSPTPASRTPAPSHSAPVPSVPASPPVESVPVVPKAVVPKAVVPSQTSAGTPPVPNIPTSIIPAPGFPTSASPEPKIPEPATPTPTIPSHAVPKSKSSKPDTTTSTPSDPEPLKPNIKMLSLSEVFPPPEGSPPPEFTDIPPPFLYGDFPDGDLTEQAILTPAIRECFDPVPRSPVVSRLASPAPSTPPVISPEPLVMPLEYTPGPDSRLIVSSPPAPVEVVLENAKALTHNTAINLERTKEDQSSSKPFSALTRAEEMASVKRAPNDSRVFSLLERAKKKTTVSKLATTLENTTPIETATPEIPMPATPTPLPETVTTEVTQPKLATPEKASPQFATTVESLPEKAPPVPEGFDIPELPPVDYVDHPRVPPKTHPPETAKVNGLDHRMVTVVKNMHPPPPPPRKALPDIPSVDAPLEKPTQSPARDLQIPTTPFKPLETQEDSLHDNSSGDVFYEDVGGPLAPAVSTFRPPSIPSSDSSSRRPFSVHEEAFLKQYSPKHQVQENALLNTDRDIMYVDYGSVNSGSPNPDTQAAVPKDSMQSSPTFSPSGTLERGHNVNEDQANSKKGKTIKNKKPKGSPKNPYDDAAAVEAPPKRLFSRKNSGKVADEKELKKKEKQREKEKEKEKEREKKEQKEKEKKENEIKKKFKITGQEEAIYHVKVIEDCKGGKNDLPVKVGDTVSIIRTNNCPKGKWLAKDSNNKYGYVPVESMDLNINGIRELGKMTTASNRSNGNGHKNTEDIRTNSRTSEHYDMIRESFSEDSEEWTADDDDPVFDSPNETSHVGLDQSLATPAQGPVQPTETDSTYMNVQPKQEALQRLSTFFMTPSELLPQDGNPISRMPEPEADLLAHEEDPGSLNQDEENVDVSELQILPPPDLYADIVAGDSMPIYSQSLKLVSK</sequence>
<feature type="compositionally biased region" description="Basic residues" evidence="4">
    <location>
        <begin position="877"/>
        <end position="889"/>
    </location>
</feature>
<organism evidence="6 7">
    <name type="scientific">Phoxinus phoxinus</name>
    <name type="common">Eurasian minnow</name>
    <dbReference type="NCBI Taxonomy" id="58324"/>
    <lineage>
        <taxon>Eukaryota</taxon>
        <taxon>Metazoa</taxon>
        <taxon>Chordata</taxon>
        <taxon>Craniata</taxon>
        <taxon>Vertebrata</taxon>
        <taxon>Euteleostomi</taxon>
        <taxon>Actinopterygii</taxon>
        <taxon>Neopterygii</taxon>
        <taxon>Teleostei</taxon>
        <taxon>Ostariophysi</taxon>
        <taxon>Cypriniformes</taxon>
        <taxon>Leuciscidae</taxon>
        <taxon>Phoxininae</taxon>
        <taxon>Phoxinus</taxon>
    </lineage>
</organism>
<reference evidence="6 7" key="1">
    <citation type="submission" date="2024-02" db="EMBL/GenBank/DDBJ databases">
        <title>Chromosome-level genome assembly of the Eurasian Minnow (Phoxinus phoxinus).</title>
        <authorList>
            <person name="Oriowo T.O."/>
            <person name="Martin S."/>
            <person name="Stange M."/>
            <person name="Chrysostomakis Y."/>
            <person name="Brown T."/>
            <person name="Winkler S."/>
            <person name="Kukowka S."/>
            <person name="Myers E.W."/>
            <person name="Bohne A."/>
        </authorList>
    </citation>
    <scope>NUCLEOTIDE SEQUENCE [LARGE SCALE GENOMIC DNA]</scope>
    <source>
        <strain evidence="6">ZFMK-TIS-60720</strain>
        <tissue evidence="6">Whole Organism</tissue>
    </source>
</reference>
<feature type="compositionally biased region" description="Pro residues" evidence="4">
    <location>
        <begin position="437"/>
        <end position="455"/>
    </location>
</feature>
<dbReference type="InterPro" id="IPR043443">
    <property type="entry name" value="FYB1/2-like"/>
</dbReference>
<feature type="region of interest" description="Disordered" evidence="4">
    <location>
        <begin position="1069"/>
        <end position="1116"/>
    </location>
</feature>
<feature type="compositionally biased region" description="Polar residues" evidence="4">
    <location>
        <begin position="850"/>
        <end position="861"/>
    </location>
</feature>
<dbReference type="AlphaFoldDB" id="A0AAN9H4E7"/>
<gene>
    <name evidence="6" type="ORF">R3I93_011735</name>
</gene>
<dbReference type="GO" id="GO:0007229">
    <property type="term" value="P:integrin-mediated signaling pathway"/>
    <property type="evidence" value="ECO:0007669"/>
    <property type="project" value="InterPro"/>
</dbReference>
<proteinExistence type="predicted"/>
<evidence type="ECO:0000256" key="1">
    <source>
        <dbReference type="ARBA" id="ARBA00022443"/>
    </source>
</evidence>
<feature type="compositionally biased region" description="Polar residues" evidence="4">
    <location>
        <begin position="90"/>
        <end position="101"/>
    </location>
</feature>
<dbReference type="PROSITE" id="PS50002">
    <property type="entry name" value="SH3"/>
    <property type="match status" value="1"/>
</dbReference>
<dbReference type="EMBL" id="JAYKXH010000012">
    <property type="protein sequence ID" value="KAK7150585.1"/>
    <property type="molecule type" value="Genomic_DNA"/>
</dbReference>
<feature type="compositionally biased region" description="Basic and acidic residues" evidence="4">
    <location>
        <begin position="917"/>
        <end position="952"/>
    </location>
</feature>
<keyword evidence="1 3" id="KW-0728">SH3 domain</keyword>
<feature type="compositionally biased region" description="Polar residues" evidence="4">
    <location>
        <begin position="208"/>
        <end position="221"/>
    </location>
</feature>
<dbReference type="GO" id="GO:0072659">
    <property type="term" value="P:protein localization to plasma membrane"/>
    <property type="evidence" value="ECO:0007669"/>
    <property type="project" value="TreeGrafter"/>
</dbReference>
<dbReference type="PANTHER" id="PTHR16830:SF20">
    <property type="entry name" value="SI:CH211-188C16.1-RELATED"/>
    <property type="match status" value="1"/>
</dbReference>
<feature type="region of interest" description="Disordered" evidence="4">
    <location>
        <begin position="129"/>
        <end position="148"/>
    </location>
</feature>
<keyword evidence="2" id="KW-0597">Phosphoprotein</keyword>
<feature type="region of interest" description="Disordered" evidence="4">
    <location>
        <begin position="291"/>
        <end position="341"/>
    </location>
</feature>
<dbReference type="InterPro" id="IPR036028">
    <property type="entry name" value="SH3-like_dom_sf"/>
</dbReference>
<dbReference type="GO" id="GO:0005886">
    <property type="term" value="C:plasma membrane"/>
    <property type="evidence" value="ECO:0007669"/>
    <property type="project" value="InterPro"/>
</dbReference>
<feature type="compositionally biased region" description="Acidic residues" evidence="4">
    <location>
        <begin position="1071"/>
        <end position="1085"/>
    </location>
</feature>
<feature type="region of interest" description="Disordered" evidence="4">
    <location>
        <begin position="829"/>
        <end position="952"/>
    </location>
</feature>
<accession>A0AAN9H4E7</accession>
<dbReference type="Pfam" id="PF14603">
    <property type="entry name" value="hSH3"/>
    <property type="match status" value="1"/>
</dbReference>
<dbReference type="SUPFAM" id="SSF50044">
    <property type="entry name" value="SH3-domain"/>
    <property type="match status" value="1"/>
</dbReference>
<dbReference type="GO" id="GO:0050852">
    <property type="term" value="P:T cell receptor signaling pathway"/>
    <property type="evidence" value="ECO:0007669"/>
    <property type="project" value="TreeGrafter"/>
</dbReference>
<comment type="caution">
    <text evidence="6">The sequence shown here is derived from an EMBL/GenBank/DDBJ whole genome shotgun (WGS) entry which is preliminary data.</text>
</comment>
<feature type="region of interest" description="Disordered" evidence="4">
    <location>
        <begin position="487"/>
        <end position="507"/>
    </location>
</feature>
<evidence type="ECO:0000256" key="2">
    <source>
        <dbReference type="ARBA" id="ARBA00022553"/>
    </source>
</evidence>
<evidence type="ECO:0000256" key="4">
    <source>
        <dbReference type="SAM" id="MobiDB-lite"/>
    </source>
</evidence>
<feature type="compositionally biased region" description="Basic and acidic residues" evidence="4">
    <location>
        <begin position="300"/>
        <end position="310"/>
    </location>
</feature>
<feature type="region of interest" description="Disordered" evidence="4">
    <location>
        <begin position="72"/>
        <end position="103"/>
    </location>
</feature>
<feature type="compositionally biased region" description="Polar residues" evidence="4">
    <location>
        <begin position="832"/>
        <end position="842"/>
    </location>
</feature>
<feature type="region of interest" description="Disordered" evidence="4">
    <location>
        <begin position="195"/>
        <end position="221"/>
    </location>
</feature>